<dbReference type="AlphaFoldDB" id="A0A7C8ML44"/>
<reference evidence="2 3" key="1">
    <citation type="submission" date="2020-01" db="EMBL/GenBank/DDBJ databases">
        <authorList>
            <consortium name="DOE Joint Genome Institute"/>
            <person name="Haridas S."/>
            <person name="Albert R."/>
            <person name="Binder M."/>
            <person name="Bloem J."/>
            <person name="Labutti K."/>
            <person name="Salamov A."/>
            <person name="Andreopoulos B."/>
            <person name="Baker S.E."/>
            <person name="Barry K."/>
            <person name="Bills G."/>
            <person name="Bluhm B.H."/>
            <person name="Cannon C."/>
            <person name="Castanera R."/>
            <person name="Culley D.E."/>
            <person name="Daum C."/>
            <person name="Ezra D."/>
            <person name="Gonzalez J.B."/>
            <person name="Henrissat B."/>
            <person name="Kuo A."/>
            <person name="Liang C."/>
            <person name="Lipzen A."/>
            <person name="Lutzoni F."/>
            <person name="Magnuson J."/>
            <person name="Mondo S."/>
            <person name="Nolan M."/>
            <person name="Ohm R."/>
            <person name="Pangilinan J."/>
            <person name="Park H.-J.H."/>
            <person name="Ramirez L."/>
            <person name="Alfaro M."/>
            <person name="Sun H."/>
            <person name="Tritt A."/>
            <person name="Yoshinaga Y."/>
            <person name="Zwiers L.-H.L."/>
            <person name="Turgeon B.G."/>
            <person name="Goodwin S.B."/>
            <person name="Spatafora J.W."/>
            <person name="Crous P.W."/>
            <person name="Grigoriev I.V."/>
        </authorList>
    </citation>
    <scope>NUCLEOTIDE SEQUENCE [LARGE SCALE GENOMIC DNA]</scope>
    <source>
        <strain evidence="2 3">CBS 611.86</strain>
    </source>
</reference>
<keyword evidence="3" id="KW-1185">Reference proteome</keyword>
<accession>A0A7C8ML44</accession>
<sequence>MVIISRSSLTISPPLPRSLTLELRAVKRADRVDSGFIKKLYNNDYTSCFGDGIWLCRCGHENILTHWTGPHPFKFLRCGNCDRVIDAKSLASDILKPVKPFTRMYSIARRPIPETMAFGMACPDCGLTHRGRVQTCWSSVTREVGYVVCLRDTVCVCGRAADSKWLQFRIGDAETYRMDPHGTAVDLKMRLLGVASPVAGNATTVRPILVPKPDLEAFGLWLEWSVGYSSGREATRFSRY</sequence>
<organism evidence="2 3">
    <name type="scientific">Massariosphaeria phaeospora</name>
    <dbReference type="NCBI Taxonomy" id="100035"/>
    <lineage>
        <taxon>Eukaryota</taxon>
        <taxon>Fungi</taxon>
        <taxon>Dikarya</taxon>
        <taxon>Ascomycota</taxon>
        <taxon>Pezizomycotina</taxon>
        <taxon>Dothideomycetes</taxon>
        <taxon>Pleosporomycetidae</taxon>
        <taxon>Pleosporales</taxon>
        <taxon>Pleosporales incertae sedis</taxon>
        <taxon>Massariosphaeria</taxon>
    </lineage>
</organism>
<name>A0A7C8ML44_9PLEO</name>
<dbReference type="Proteomes" id="UP000481861">
    <property type="component" value="Unassembled WGS sequence"/>
</dbReference>
<evidence type="ECO:0000259" key="1">
    <source>
        <dbReference type="Pfam" id="PF26652"/>
    </source>
</evidence>
<gene>
    <name evidence="2" type="ORF">BDV95DRAFT_614839</name>
</gene>
<dbReference type="EMBL" id="JAADJZ010000003">
    <property type="protein sequence ID" value="KAF2876082.1"/>
    <property type="molecule type" value="Genomic_DNA"/>
</dbReference>
<feature type="domain" description="Probable double zinc ribbon" evidence="1">
    <location>
        <begin position="52"/>
        <end position="184"/>
    </location>
</feature>
<dbReference type="Pfam" id="PF26652">
    <property type="entry name" value="Zn_ribbon_double"/>
    <property type="match status" value="1"/>
</dbReference>
<comment type="caution">
    <text evidence="2">The sequence shown here is derived from an EMBL/GenBank/DDBJ whole genome shotgun (WGS) entry which is preliminary data.</text>
</comment>
<dbReference type="OrthoDB" id="3793432at2759"/>
<protein>
    <recommendedName>
        <fullName evidence="1">Probable double zinc ribbon domain-containing protein</fullName>
    </recommendedName>
</protein>
<evidence type="ECO:0000313" key="2">
    <source>
        <dbReference type="EMBL" id="KAF2876082.1"/>
    </source>
</evidence>
<dbReference type="InterPro" id="IPR058253">
    <property type="entry name" value="Zn_ribbon_double"/>
</dbReference>
<proteinExistence type="predicted"/>
<evidence type="ECO:0000313" key="3">
    <source>
        <dbReference type="Proteomes" id="UP000481861"/>
    </source>
</evidence>